<organism evidence="4 5">
    <name type="scientific">Rehmannia glutinosa</name>
    <name type="common">Chinese foxglove</name>
    <dbReference type="NCBI Taxonomy" id="99300"/>
    <lineage>
        <taxon>Eukaryota</taxon>
        <taxon>Viridiplantae</taxon>
        <taxon>Streptophyta</taxon>
        <taxon>Embryophyta</taxon>
        <taxon>Tracheophyta</taxon>
        <taxon>Spermatophyta</taxon>
        <taxon>Magnoliopsida</taxon>
        <taxon>eudicotyledons</taxon>
        <taxon>Gunneridae</taxon>
        <taxon>Pentapetalae</taxon>
        <taxon>asterids</taxon>
        <taxon>lamiids</taxon>
        <taxon>Lamiales</taxon>
        <taxon>Orobanchaceae</taxon>
        <taxon>Rehmannieae</taxon>
        <taxon>Rehmannia</taxon>
    </lineage>
</organism>
<dbReference type="Pfam" id="PF14244">
    <property type="entry name" value="Retrotran_gag_3"/>
    <property type="match status" value="1"/>
</dbReference>
<accession>A0ABR0WR48</accession>
<gene>
    <name evidence="4" type="ORF">DH2020_016596</name>
</gene>
<feature type="domain" description="Retrotransposon gag" evidence="2">
    <location>
        <begin position="93"/>
        <end position="183"/>
    </location>
</feature>
<dbReference type="Pfam" id="PF03732">
    <property type="entry name" value="Retrotrans_gag"/>
    <property type="match status" value="1"/>
</dbReference>
<protein>
    <recommendedName>
        <fullName evidence="6">Retrotransposon Copia-like N-terminal domain-containing protein</fullName>
    </recommendedName>
</protein>
<evidence type="ECO:0000259" key="2">
    <source>
        <dbReference type="Pfam" id="PF03732"/>
    </source>
</evidence>
<dbReference type="PANTHER" id="PTHR37610:SF101">
    <property type="entry name" value="(RAPE) HYPOTHETICAL PROTEIN"/>
    <property type="match status" value="1"/>
</dbReference>
<comment type="caution">
    <text evidence="4">The sequence shown here is derived from an EMBL/GenBank/DDBJ whole genome shotgun (WGS) entry which is preliminary data.</text>
</comment>
<keyword evidence="5" id="KW-1185">Reference proteome</keyword>
<name>A0ABR0WR48_REHGL</name>
<evidence type="ECO:0008006" key="6">
    <source>
        <dbReference type="Google" id="ProtNLM"/>
    </source>
</evidence>
<dbReference type="Proteomes" id="UP001318860">
    <property type="component" value="Unassembled WGS sequence"/>
</dbReference>
<feature type="region of interest" description="Disordered" evidence="1">
    <location>
        <begin position="283"/>
        <end position="303"/>
    </location>
</feature>
<dbReference type="EMBL" id="JABTTQ020000009">
    <property type="protein sequence ID" value="KAK6149071.1"/>
    <property type="molecule type" value="Genomic_DNA"/>
</dbReference>
<evidence type="ECO:0000256" key="1">
    <source>
        <dbReference type="SAM" id="MobiDB-lite"/>
    </source>
</evidence>
<evidence type="ECO:0000313" key="4">
    <source>
        <dbReference type="EMBL" id="KAK6149071.1"/>
    </source>
</evidence>
<dbReference type="InterPro" id="IPR005162">
    <property type="entry name" value="Retrotrans_gag_dom"/>
</dbReference>
<proteinExistence type="predicted"/>
<reference evidence="4 5" key="1">
    <citation type="journal article" date="2021" name="Comput. Struct. Biotechnol. J.">
        <title>De novo genome assembly of the potent medicinal plant Rehmannia glutinosa using nanopore technology.</title>
        <authorList>
            <person name="Ma L."/>
            <person name="Dong C."/>
            <person name="Song C."/>
            <person name="Wang X."/>
            <person name="Zheng X."/>
            <person name="Niu Y."/>
            <person name="Chen S."/>
            <person name="Feng W."/>
        </authorList>
    </citation>
    <scope>NUCLEOTIDE SEQUENCE [LARGE SCALE GENOMIC DNA]</scope>
    <source>
        <strain evidence="4">DH-2019</strain>
    </source>
</reference>
<evidence type="ECO:0000313" key="5">
    <source>
        <dbReference type="Proteomes" id="UP001318860"/>
    </source>
</evidence>
<dbReference type="InterPro" id="IPR029472">
    <property type="entry name" value="Copia-like_N"/>
</dbReference>
<dbReference type="PANTHER" id="PTHR37610">
    <property type="entry name" value="CCHC-TYPE DOMAIN-CONTAINING PROTEIN"/>
    <property type="match status" value="1"/>
</dbReference>
<evidence type="ECO:0000259" key="3">
    <source>
        <dbReference type="Pfam" id="PF14244"/>
    </source>
</evidence>
<feature type="domain" description="Retrotransposon Copia-like N-terminal" evidence="3">
    <location>
        <begin position="9"/>
        <end position="56"/>
    </location>
</feature>
<sequence length="369" mass="41315">MISPYDLNSNDNPGNLITQVKLRGDENYDEWARAVRTSLRARRKWGFVEGTISEPEKESSDFEDWWTVQSMLVSWIRNTIEPELRSTISHIENAKDLWEDIRERFSVANGPRIQQIKTELSECKQRGMSIVAYYGKLKSLWDDLANYDQIPTCTCTGCKCNFSAKLEQRREEEKVHQFLMGLDEVSYGTVRSNLLATEPLPSLNKVYGVLVREERVKTITRVAEERGEIMGLAAHAGGRLKGRGEAKDQTAICSICSRTGHDSSTCFQVIGYPDWWGDRPRGDGKFGGRGRGQQRAGTGRGRGGIVRANAAQTLGENVTVATGSDLEKSGLAGLTNEQWQNILAILNTHKTSTCEKMTGPHYEDADWCG</sequence>